<feature type="chain" id="PRO_5011822448" description="Carboxylic ester hydrolase" evidence="3">
    <location>
        <begin position="21"/>
        <end position="519"/>
    </location>
</feature>
<evidence type="ECO:0000313" key="5">
    <source>
        <dbReference type="EMBL" id="CZR66009.1"/>
    </source>
</evidence>
<dbReference type="InterPro" id="IPR019826">
    <property type="entry name" value="Carboxylesterase_B_AS"/>
</dbReference>
<name>A0A1L7XLU4_9HELO</name>
<dbReference type="InterPro" id="IPR050654">
    <property type="entry name" value="AChE-related_enzymes"/>
</dbReference>
<reference evidence="5 6" key="1">
    <citation type="submission" date="2016-03" db="EMBL/GenBank/DDBJ databases">
        <authorList>
            <person name="Ploux O."/>
        </authorList>
    </citation>
    <scope>NUCLEOTIDE SEQUENCE [LARGE SCALE GENOMIC DNA]</scope>
    <source>
        <strain evidence="5 6">UAMH 11012</strain>
    </source>
</reference>
<feature type="domain" description="Carboxylesterase type B" evidence="4">
    <location>
        <begin position="383"/>
        <end position="496"/>
    </location>
</feature>
<evidence type="ECO:0000256" key="2">
    <source>
        <dbReference type="ARBA" id="ARBA00022801"/>
    </source>
</evidence>
<keyword evidence="2 3" id="KW-0378">Hydrolase</keyword>
<proteinExistence type="inferred from homology"/>
<evidence type="ECO:0000256" key="1">
    <source>
        <dbReference type="ARBA" id="ARBA00005964"/>
    </source>
</evidence>
<dbReference type="AlphaFoldDB" id="A0A1L7XLU4"/>
<evidence type="ECO:0000259" key="4">
    <source>
        <dbReference type="Pfam" id="PF00135"/>
    </source>
</evidence>
<dbReference type="OrthoDB" id="408631at2759"/>
<evidence type="ECO:0000256" key="3">
    <source>
        <dbReference type="RuleBase" id="RU361235"/>
    </source>
</evidence>
<dbReference type="EC" id="3.1.1.-" evidence="3"/>
<protein>
    <recommendedName>
        <fullName evidence="3">Carboxylic ester hydrolase</fullName>
        <ecNumber evidence="3">3.1.1.-</ecNumber>
    </recommendedName>
</protein>
<dbReference type="Gene3D" id="3.40.50.1820">
    <property type="entry name" value="alpha/beta hydrolase"/>
    <property type="match status" value="1"/>
</dbReference>
<dbReference type="STRING" id="576137.A0A1L7XLU4"/>
<dbReference type="SUPFAM" id="SSF53474">
    <property type="entry name" value="alpha/beta-Hydrolases"/>
    <property type="match status" value="1"/>
</dbReference>
<comment type="similarity">
    <text evidence="1 3">Belongs to the type-B carboxylesterase/lipase family.</text>
</comment>
<dbReference type="EMBL" id="FJOG01000034">
    <property type="protein sequence ID" value="CZR66009.1"/>
    <property type="molecule type" value="Genomic_DNA"/>
</dbReference>
<dbReference type="InterPro" id="IPR002018">
    <property type="entry name" value="CarbesteraseB"/>
</dbReference>
<keyword evidence="3" id="KW-0732">Signal</keyword>
<evidence type="ECO:0000313" key="6">
    <source>
        <dbReference type="Proteomes" id="UP000184330"/>
    </source>
</evidence>
<dbReference type="Proteomes" id="UP000184330">
    <property type="component" value="Unassembled WGS sequence"/>
</dbReference>
<dbReference type="PROSITE" id="PS00122">
    <property type="entry name" value="CARBOXYLESTERASE_B_1"/>
    <property type="match status" value="1"/>
</dbReference>
<dbReference type="PANTHER" id="PTHR43918:SF4">
    <property type="entry name" value="CARBOXYLIC ESTER HYDROLASE"/>
    <property type="match status" value="1"/>
</dbReference>
<keyword evidence="6" id="KW-1185">Reference proteome</keyword>
<dbReference type="InterPro" id="IPR029058">
    <property type="entry name" value="AB_hydrolase_fold"/>
</dbReference>
<dbReference type="Pfam" id="PF00135">
    <property type="entry name" value="COesterase"/>
    <property type="match status" value="2"/>
</dbReference>
<sequence length="519" mass="55544">MNYLLLSLLVPIAVVGTALVDTVDNNNDHVGQQVGTTSGFVIGHPAPNASQVSEYLGIPYAKPPVGQLRFAPPVAYVNPSGRVDGSNFCSDCPANTLPISSVNLTGFPENARNIFLMLDQVGHNQSEDCLSLNVWTKPKPGQKMPVLLWLYGGSYQIGTSHASVSSGQHLADTETAVVVSINYRLNIFGFPGLPGHPQNVGLQDQRLAVEWVRDNIAAFGGDPDRITLVGQSAGASSVDFYSYAYTEDPIVGGFILQSGTATAFGITQHDNLAAWWTTSVNLGCGAQGVVALAASLSCVRGKPFTDVLAAAGLASANGNFLGAFAPTIDETLVFSDYEARSLAGNFIQAPVLVGNTDYEAGFLGLVAPAYYASLSPADRTAYNLVYFECPTAKAAFLRALHGVPTWRYRWFGQYPNTYLFPGSGAWHESEIGFVFGTMEEMTKMANVPVENEVQQYMMSAWAGFAREPKTALTELGWPKYNATKQTLVRLGNENETTASFTFPSTFDTACISAGQSTGL</sequence>
<organism evidence="5 6">
    <name type="scientific">Phialocephala subalpina</name>
    <dbReference type="NCBI Taxonomy" id="576137"/>
    <lineage>
        <taxon>Eukaryota</taxon>
        <taxon>Fungi</taxon>
        <taxon>Dikarya</taxon>
        <taxon>Ascomycota</taxon>
        <taxon>Pezizomycotina</taxon>
        <taxon>Leotiomycetes</taxon>
        <taxon>Helotiales</taxon>
        <taxon>Mollisiaceae</taxon>
        <taxon>Phialocephala</taxon>
        <taxon>Phialocephala fortinii species complex</taxon>
    </lineage>
</organism>
<dbReference type="GO" id="GO:0052689">
    <property type="term" value="F:carboxylic ester hydrolase activity"/>
    <property type="evidence" value="ECO:0007669"/>
    <property type="project" value="TreeGrafter"/>
</dbReference>
<feature type="domain" description="Carboxylesterase type B" evidence="4">
    <location>
        <begin position="33"/>
        <end position="363"/>
    </location>
</feature>
<feature type="signal peptide" evidence="3">
    <location>
        <begin position="1"/>
        <end position="20"/>
    </location>
</feature>
<accession>A0A1L7XLU4</accession>
<dbReference type="PANTHER" id="PTHR43918">
    <property type="entry name" value="ACETYLCHOLINESTERASE"/>
    <property type="match status" value="1"/>
</dbReference>
<gene>
    <name evidence="5" type="ORF">PAC_15909</name>
</gene>